<reference evidence="1 2" key="1">
    <citation type="journal article" date="2024" name="Plant Biotechnol. J.">
        <title>Genome and CRISPR/Cas9 system of a widespread forest tree (Populus alba) in the world.</title>
        <authorList>
            <person name="Liu Y.J."/>
            <person name="Jiang P.F."/>
            <person name="Han X.M."/>
            <person name="Li X.Y."/>
            <person name="Wang H.M."/>
            <person name="Wang Y.J."/>
            <person name="Wang X.X."/>
            <person name="Zeng Q.Y."/>
        </authorList>
    </citation>
    <scope>NUCLEOTIDE SEQUENCE [LARGE SCALE GENOMIC DNA]</scope>
    <source>
        <strain evidence="2">cv. PAL-ZL1</strain>
    </source>
</reference>
<evidence type="ECO:0000313" key="1">
    <source>
        <dbReference type="EMBL" id="KAL3584006.1"/>
    </source>
</evidence>
<organism evidence="1 2">
    <name type="scientific">Populus alba</name>
    <name type="common">White poplar</name>
    <dbReference type="NCBI Taxonomy" id="43335"/>
    <lineage>
        <taxon>Eukaryota</taxon>
        <taxon>Viridiplantae</taxon>
        <taxon>Streptophyta</taxon>
        <taxon>Embryophyta</taxon>
        <taxon>Tracheophyta</taxon>
        <taxon>Spermatophyta</taxon>
        <taxon>Magnoliopsida</taxon>
        <taxon>eudicotyledons</taxon>
        <taxon>Gunneridae</taxon>
        <taxon>Pentapetalae</taxon>
        <taxon>rosids</taxon>
        <taxon>fabids</taxon>
        <taxon>Malpighiales</taxon>
        <taxon>Salicaceae</taxon>
        <taxon>Saliceae</taxon>
        <taxon>Populus</taxon>
    </lineage>
</organism>
<protein>
    <submittedName>
        <fullName evidence="1">Uncharacterized protein</fullName>
    </submittedName>
</protein>
<keyword evidence="2" id="KW-1185">Reference proteome</keyword>
<evidence type="ECO:0000313" key="2">
    <source>
        <dbReference type="Proteomes" id="UP000309997"/>
    </source>
</evidence>
<proteinExistence type="predicted"/>
<gene>
    <name evidence="1" type="ORF">D5086_015067</name>
</gene>
<accession>A0ACC4BZZ7</accession>
<sequence>MKSLKEKQHRQPSRSTERNRQQLTIHNDREHHLDPRKGGSKTATSRAQSKPGTPEASSTATGEQRKLFQPTGGLPQPQPPPPDHSRAHQATA</sequence>
<name>A0ACC4BZZ7_POPAL</name>
<dbReference type="EMBL" id="RCHU02000007">
    <property type="protein sequence ID" value="KAL3584006.1"/>
    <property type="molecule type" value="Genomic_DNA"/>
</dbReference>
<comment type="caution">
    <text evidence="1">The sequence shown here is derived from an EMBL/GenBank/DDBJ whole genome shotgun (WGS) entry which is preliminary data.</text>
</comment>
<dbReference type="Proteomes" id="UP000309997">
    <property type="component" value="Unassembled WGS sequence"/>
</dbReference>